<sequence length="131" mass="15065">MYILVERNGTLKEIENVDVLEYGKRKGVWKLNGKTIYLYGRTKQKQSSKIVKYDFPPPYDEKIFYGKCLLVNPVEALTIPEWETIYEELMGGFEDIESESELSADENEGTVMAMTKEGYVKDGFVVSDDEV</sequence>
<dbReference type="EMBL" id="MN739097">
    <property type="protein sequence ID" value="QHS88464.1"/>
    <property type="molecule type" value="Genomic_DNA"/>
</dbReference>
<evidence type="ECO:0000313" key="1">
    <source>
        <dbReference type="EMBL" id="QHS88464.1"/>
    </source>
</evidence>
<reference evidence="1" key="1">
    <citation type="journal article" date="2020" name="Nature">
        <title>Giant virus diversity and host interactions through global metagenomics.</title>
        <authorList>
            <person name="Schulz F."/>
            <person name="Roux S."/>
            <person name="Paez-Espino D."/>
            <person name="Jungbluth S."/>
            <person name="Walsh D.A."/>
            <person name="Denef V.J."/>
            <person name="McMahon K.D."/>
            <person name="Konstantinidis K.T."/>
            <person name="Eloe-Fadrosh E.A."/>
            <person name="Kyrpides N.C."/>
            <person name="Woyke T."/>
        </authorList>
    </citation>
    <scope>NUCLEOTIDE SEQUENCE</scope>
    <source>
        <strain evidence="1">GVMAG-M-3300010158-55</strain>
    </source>
</reference>
<proteinExistence type="predicted"/>
<name>A0A6C0B9I3_9ZZZZ</name>
<organism evidence="1">
    <name type="scientific">viral metagenome</name>
    <dbReference type="NCBI Taxonomy" id="1070528"/>
    <lineage>
        <taxon>unclassified sequences</taxon>
        <taxon>metagenomes</taxon>
        <taxon>organismal metagenomes</taxon>
    </lineage>
</organism>
<accession>A0A6C0B9I3</accession>
<protein>
    <submittedName>
        <fullName evidence="1">Uncharacterized protein</fullName>
    </submittedName>
</protein>
<dbReference type="AlphaFoldDB" id="A0A6C0B9I3"/>